<keyword evidence="3" id="KW-1185">Reference proteome</keyword>
<dbReference type="AlphaFoldDB" id="A0A4Q0YRP5"/>
<evidence type="ECO:0000313" key="3">
    <source>
        <dbReference type="Proteomes" id="UP000290287"/>
    </source>
</evidence>
<name>A0A4Q0YRP5_9GAMM</name>
<feature type="region of interest" description="Disordered" evidence="1">
    <location>
        <begin position="50"/>
        <end position="69"/>
    </location>
</feature>
<dbReference type="Proteomes" id="UP000290287">
    <property type="component" value="Unassembled WGS sequence"/>
</dbReference>
<gene>
    <name evidence="2" type="ORF">CS022_13030</name>
</gene>
<evidence type="ECO:0000313" key="2">
    <source>
        <dbReference type="EMBL" id="RXJ72784.1"/>
    </source>
</evidence>
<organism evidence="2 3">
    <name type="scientific">Veronia nyctiphanis</name>
    <dbReference type="NCBI Taxonomy" id="1278244"/>
    <lineage>
        <taxon>Bacteria</taxon>
        <taxon>Pseudomonadati</taxon>
        <taxon>Pseudomonadota</taxon>
        <taxon>Gammaproteobacteria</taxon>
        <taxon>Vibrionales</taxon>
        <taxon>Vibrionaceae</taxon>
        <taxon>Veronia</taxon>
    </lineage>
</organism>
<feature type="compositionally biased region" description="Basic and acidic residues" evidence="1">
    <location>
        <begin position="53"/>
        <end position="64"/>
    </location>
</feature>
<evidence type="ECO:0000256" key="1">
    <source>
        <dbReference type="SAM" id="MobiDB-lite"/>
    </source>
</evidence>
<proteinExistence type="predicted"/>
<dbReference type="EMBL" id="PEIB01000015">
    <property type="protein sequence ID" value="RXJ72784.1"/>
    <property type="molecule type" value="Genomic_DNA"/>
</dbReference>
<accession>A0A4Q0YRP5</accession>
<comment type="caution">
    <text evidence="2">The sequence shown here is derived from an EMBL/GenBank/DDBJ whole genome shotgun (WGS) entry which is preliminary data.</text>
</comment>
<protein>
    <submittedName>
        <fullName evidence="2">Uncharacterized protein</fullName>
    </submittedName>
</protein>
<sequence length="229" mass="24084">MNGVATGIGVLVSSGKAIEYADAATKIANGVTPDLLDKAVDYANSVENLSGSDNREFSVHDNPKGPRWGDQYSKRGPLPAWYHQTAFNKAQSLSAPLYKEGFGPENEVSGGGTAVTTESRETYVVHAPRTGVINGEKVTTMQMDVKLHGVVNATLGYSGKATDSATGAGGTGHITNAVEAGIENGYSINLIKNEQTGKWELPKTENAAGQEIIDASNIDYFTKVYGLGG</sequence>
<reference evidence="2 3" key="1">
    <citation type="submission" date="2017-10" db="EMBL/GenBank/DDBJ databases">
        <title>Nyctiphanis sp. nov., isolated from the stomach of the euphausiid Nyctiphanes simplex (Hansen, 1911) in the Gulf of California.</title>
        <authorList>
            <person name="Gomez-Gil B."/>
            <person name="Aguilar-Mendez M."/>
            <person name="Lopez-Cortes A."/>
            <person name="Gomez-Gutierrez J."/>
            <person name="Roque A."/>
            <person name="Lang E."/>
            <person name="Gonzalez-Castillo A."/>
        </authorList>
    </citation>
    <scope>NUCLEOTIDE SEQUENCE [LARGE SCALE GENOMIC DNA]</scope>
    <source>
        <strain evidence="2 3">CAIM 600</strain>
    </source>
</reference>